<proteinExistence type="predicted"/>
<name>A0A2A4K0K6_HELVI</name>
<accession>A0A2A4K0K6</accession>
<gene>
    <name evidence="1" type="ORF">B5V51_7934</name>
</gene>
<sequence length="470" mass="51400">MACCCKTAGRSNKSSASCLGRCDLPKHRCLDREEIKPGPVPKHMGWLYTARDAPEHQLRCGWRPGHISCPVLRKIEAHNCCKTAECTPCPSVCSRSPCVKACCLPPKCVTICPSSPSCCKPPPCGQALIRIIRHAGNYSICTKPSNISNAPSGPYPLKYVLNIDDEEPPPGAIAGETTAPAAKYSVEAKFNDYHFDYTSSQSSFVLDFSPPEQKCYKPCPKRSIMCMLCKTDNVKGFSKSNKSSASCLGRCDLPKHRCLDREEIKPGPVPKHMGWLYTARDAPEHQLRCGWRPGHISCPVLRKIEAHNCCKTAECTPCPSVCSRSPCVKACCLPPKCVTICPSSPSCCKPPPCGQALIRIIRHAGNYSICTKPSNISNAPSGPYPLKYVLNIDDEEPPPGAIAGETTAPAAKYSVEAKFNDYHFDYTSSQSSFVLDFSPPEQKCYKPCPKRSIMCMLCKTDNVKGFSKCT</sequence>
<protein>
    <submittedName>
        <fullName evidence="1">Uncharacterized protein</fullName>
    </submittedName>
</protein>
<dbReference type="EMBL" id="NWSH01000347">
    <property type="protein sequence ID" value="PCG77210.1"/>
    <property type="molecule type" value="Genomic_DNA"/>
</dbReference>
<dbReference type="AlphaFoldDB" id="A0A2A4K0K6"/>
<comment type="caution">
    <text evidence="1">The sequence shown here is derived from an EMBL/GenBank/DDBJ whole genome shotgun (WGS) entry which is preliminary data.</text>
</comment>
<organism evidence="1">
    <name type="scientific">Heliothis virescens</name>
    <name type="common">Tobacco budworm moth</name>
    <dbReference type="NCBI Taxonomy" id="7102"/>
    <lineage>
        <taxon>Eukaryota</taxon>
        <taxon>Metazoa</taxon>
        <taxon>Ecdysozoa</taxon>
        <taxon>Arthropoda</taxon>
        <taxon>Hexapoda</taxon>
        <taxon>Insecta</taxon>
        <taxon>Pterygota</taxon>
        <taxon>Neoptera</taxon>
        <taxon>Endopterygota</taxon>
        <taxon>Lepidoptera</taxon>
        <taxon>Glossata</taxon>
        <taxon>Ditrysia</taxon>
        <taxon>Noctuoidea</taxon>
        <taxon>Noctuidae</taxon>
        <taxon>Heliothinae</taxon>
        <taxon>Heliothis</taxon>
    </lineage>
</organism>
<evidence type="ECO:0000313" key="1">
    <source>
        <dbReference type="EMBL" id="PCG77210.1"/>
    </source>
</evidence>
<reference evidence="1" key="1">
    <citation type="submission" date="2017-09" db="EMBL/GenBank/DDBJ databases">
        <title>Contemporary evolution of a Lepidopteran species, Heliothis virescens, in response to modern agricultural practices.</title>
        <authorList>
            <person name="Fritz M.L."/>
            <person name="Deyonke A.M."/>
            <person name="Papanicolaou A."/>
            <person name="Micinski S."/>
            <person name="Westbrook J."/>
            <person name="Gould F."/>
        </authorList>
    </citation>
    <scope>NUCLEOTIDE SEQUENCE [LARGE SCALE GENOMIC DNA]</scope>
    <source>
        <strain evidence="1">HvINT-</strain>
        <tissue evidence="1">Whole body</tissue>
    </source>
</reference>